<name>A0A9X3LGL1_9BACL</name>
<dbReference type="Pfam" id="PF05532">
    <property type="entry name" value="CsbD"/>
    <property type="match status" value="1"/>
</dbReference>
<dbReference type="SUPFAM" id="SSF69047">
    <property type="entry name" value="Hypothetical protein YjbJ"/>
    <property type="match status" value="1"/>
</dbReference>
<feature type="compositionally biased region" description="Basic and acidic residues" evidence="2">
    <location>
        <begin position="51"/>
        <end position="64"/>
    </location>
</feature>
<dbReference type="Gene3D" id="1.10.1470.10">
    <property type="entry name" value="YjbJ"/>
    <property type="match status" value="1"/>
</dbReference>
<feature type="compositionally biased region" description="Basic and acidic residues" evidence="2">
    <location>
        <begin position="1"/>
        <end position="24"/>
    </location>
</feature>
<evidence type="ECO:0000313" key="5">
    <source>
        <dbReference type="Proteomes" id="UP001152173"/>
    </source>
</evidence>
<dbReference type="AlphaFoldDB" id="A0A9X3LGL1"/>
<protein>
    <submittedName>
        <fullName evidence="4">CsbD family protein</fullName>
    </submittedName>
</protein>
<comment type="similarity">
    <text evidence="1">Belongs to the UPF0337 (CsbD) family.</text>
</comment>
<evidence type="ECO:0000313" key="4">
    <source>
        <dbReference type="EMBL" id="MCZ8537568.1"/>
    </source>
</evidence>
<keyword evidence="5" id="KW-1185">Reference proteome</keyword>
<comment type="caution">
    <text evidence="4">The sequence shown here is derived from an EMBL/GenBank/DDBJ whole genome shotgun (WGS) entry which is preliminary data.</text>
</comment>
<reference evidence="4" key="1">
    <citation type="submission" date="2022-05" db="EMBL/GenBank/DDBJ databases">
        <authorList>
            <person name="Colautti A."/>
            <person name="Iacumin L."/>
        </authorList>
    </citation>
    <scope>NUCLEOTIDE SEQUENCE</scope>
    <source>
        <strain evidence="4">SK 55</strain>
    </source>
</reference>
<organism evidence="4 5">
    <name type="scientific">Paenisporosarcina quisquiliarum</name>
    <dbReference type="NCBI Taxonomy" id="365346"/>
    <lineage>
        <taxon>Bacteria</taxon>
        <taxon>Bacillati</taxon>
        <taxon>Bacillota</taxon>
        <taxon>Bacilli</taxon>
        <taxon>Bacillales</taxon>
        <taxon>Caryophanaceae</taxon>
        <taxon>Paenisporosarcina</taxon>
    </lineage>
</organism>
<gene>
    <name evidence="4" type="ORF">M9R32_10280</name>
</gene>
<dbReference type="InterPro" id="IPR036629">
    <property type="entry name" value="YjbJ_sf"/>
</dbReference>
<accession>A0A9X3LGL1</accession>
<feature type="region of interest" description="Disordered" evidence="2">
    <location>
        <begin position="1"/>
        <end position="64"/>
    </location>
</feature>
<dbReference type="RefSeq" id="WP_269926661.1">
    <property type="nucleotide sequence ID" value="NZ_JAMKBJ010000008.1"/>
</dbReference>
<feature type="domain" description="CsbD-like" evidence="3">
    <location>
        <begin position="9"/>
        <end position="58"/>
    </location>
</feature>
<dbReference type="InterPro" id="IPR008462">
    <property type="entry name" value="CsbD"/>
</dbReference>
<proteinExistence type="inferred from homology"/>
<evidence type="ECO:0000256" key="2">
    <source>
        <dbReference type="SAM" id="MobiDB-lite"/>
    </source>
</evidence>
<dbReference type="EMBL" id="JAMKBJ010000008">
    <property type="protein sequence ID" value="MCZ8537568.1"/>
    <property type="molecule type" value="Genomic_DNA"/>
</dbReference>
<evidence type="ECO:0000256" key="1">
    <source>
        <dbReference type="ARBA" id="ARBA00009129"/>
    </source>
</evidence>
<evidence type="ECO:0000259" key="3">
    <source>
        <dbReference type="Pfam" id="PF05532"/>
    </source>
</evidence>
<feature type="compositionally biased region" description="Polar residues" evidence="2">
    <location>
        <begin position="27"/>
        <end position="36"/>
    </location>
</feature>
<sequence>MTKDNGFSDKLKGGVNKAKGEFKDQVGNATDNSSLQAEGKFDKAKGAVQEKIGEVKDRSTDDKY</sequence>
<dbReference type="Proteomes" id="UP001152173">
    <property type="component" value="Unassembled WGS sequence"/>
</dbReference>